<name>A0ACC1YMQ5_MELAZ</name>
<accession>A0ACC1YMQ5</accession>
<comment type="caution">
    <text evidence="1">The sequence shown here is derived from an EMBL/GenBank/DDBJ whole genome shotgun (WGS) entry which is preliminary data.</text>
</comment>
<protein>
    <submittedName>
        <fullName evidence="1">Tropinone reductase</fullName>
    </submittedName>
</protein>
<proteinExistence type="predicted"/>
<keyword evidence="2" id="KW-1185">Reference proteome</keyword>
<dbReference type="EMBL" id="CM051395">
    <property type="protein sequence ID" value="KAJ4724423.1"/>
    <property type="molecule type" value="Genomic_DNA"/>
</dbReference>
<organism evidence="1 2">
    <name type="scientific">Melia azedarach</name>
    <name type="common">Chinaberry tree</name>
    <dbReference type="NCBI Taxonomy" id="155640"/>
    <lineage>
        <taxon>Eukaryota</taxon>
        <taxon>Viridiplantae</taxon>
        <taxon>Streptophyta</taxon>
        <taxon>Embryophyta</taxon>
        <taxon>Tracheophyta</taxon>
        <taxon>Spermatophyta</taxon>
        <taxon>Magnoliopsida</taxon>
        <taxon>eudicotyledons</taxon>
        <taxon>Gunneridae</taxon>
        <taxon>Pentapetalae</taxon>
        <taxon>rosids</taxon>
        <taxon>malvids</taxon>
        <taxon>Sapindales</taxon>
        <taxon>Meliaceae</taxon>
        <taxon>Melia</taxon>
    </lineage>
</organism>
<evidence type="ECO:0000313" key="2">
    <source>
        <dbReference type="Proteomes" id="UP001164539"/>
    </source>
</evidence>
<evidence type="ECO:0000313" key="1">
    <source>
        <dbReference type="EMBL" id="KAJ4724423.1"/>
    </source>
</evidence>
<sequence>MAEAKTNDCRSRLNGWTLQGMTALVTGGTKGLGYACHCEALAELGATVHTCCRKEEELNECVRKLKIKGFKVTGSVCNVTSRAERENLMNKVSSLFNGNLNILVNNVGTSLLKPTLDYNAKDFSFVMTTNFESAFHLCQLAHPLLKASGAASIVLMSSVVGVVSANVGTIYSATKGAMNQLAKNLACEWAKDNVRVNSVAPWFIRTSLTEAVLGKERFMEEVRCRTPMGRTGEPKEVSSLVSFLCMPAASYITGQTICVDGGFTVNGFFFRNSKL</sequence>
<gene>
    <name evidence="1" type="ORF">OWV82_003417</name>
</gene>
<dbReference type="Proteomes" id="UP001164539">
    <property type="component" value="Chromosome 2"/>
</dbReference>
<reference evidence="1 2" key="1">
    <citation type="journal article" date="2023" name="Science">
        <title>Complex scaffold remodeling in plant triterpene biosynthesis.</title>
        <authorList>
            <person name="De La Pena R."/>
            <person name="Hodgson H."/>
            <person name="Liu J.C."/>
            <person name="Stephenson M.J."/>
            <person name="Martin A.C."/>
            <person name="Owen C."/>
            <person name="Harkess A."/>
            <person name="Leebens-Mack J."/>
            <person name="Jimenez L.E."/>
            <person name="Osbourn A."/>
            <person name="Sattely E.S."/>
        </authorList>
    </citation>
    <scope>NUCLEOTIDE SEQUENCE [LARGE SCALE GENOMIC DNA]</scope>
    <source>
        <strain evidence="2">cv. JPN11</strain>
        <tissue evidence="1">Leaf</tissue>
    </source>
</reference>